<evidence type="ECO:0000313" key="3">
    <source>
        <dbReference type="EMBL" id="PZA23383.1"/>
    </source>
</evidence>
<dbReference type="AlphaFoldDB" id="A0A323VHB0"/>
<dbReference type="EMBL" id="QKNV01000001">
    <property type="protein sequence ID" value="PZA23383.1"/>
    <property type="molecule type" value="Genomic_DNA"/>
</dbReference>
<dbReference type="OrthoDB" id="5178565at2"/>
<dbReference type="Proteomes" id="UP000580718">
    <property type="component" value="Unassembled WGS sequence"/>
</dbReference>
<evidence type="ECO:0000313" key="2">
    <source>
        <dbReference type="EMBL" id="MBB3676647.1"/>
    </source>
</evidence>
<dbReference type="EMBL" id="JACIBU010000001">
    <property type="protein sequence ID" value="MBB3676647.1"/>
    <property type="molecule type" value="Genomic_DNA"/>
</dbReference>
<dbReference type="NCBIfam" id="TIGR03083">
    <property type="entry name" value="maleylpyruvate isomerase family mycothiol-dependent enzyme"/>
    <property type="match status" value="1"/>
</dbReference>
<accession>A0A323VHB0</accession>
<dbReference type="Pfam" id="PF11716">
    <property type="entry name" value="MDMPI_N"/>
    <property type="match status" value="1"/>
</dbReference>
<gene>
    <name evidence="3" type="ORF">DMO24_00085</name>
    <name evidence="2" type="ORF">FHX36_002382</name>
</gene>
<protein>
    <submittedName>
        <fullName evidence="3">Maleylpyruvate isomerase family mycothiol-dependent enzyme</fullName>
    </submittedName>
</protein>
<reference evidence="2 5" key="2">
    <citation type="submission" date="2020-08" db="EMBL/GenBank/DDBJ databases">
        <title>Sequencing the genomes of 1000 actinobacteria strains.</title>
        <authorList>
            <person name="Klenk H.-P."/>
        </authorList>
    </citation>
    <scope>NUCLEOTIDE SEQUENCE [LARGE SCALE GENOMIC DNA]</scope>
    <source>
        <strain evidence="2 5">DSM 16678</strain>
    </source>
</reference>
<dbReference type="InterPro" id="IPR017517">
    <property type="entry name" value="Maleyloyr_isom"/>
</dbReference>
<organism evidence="3 4">
    <name type="scientific">Modestobacter versicolor</name>
    <dbReference type="NCBI Taxonomy" id="429133"/>
    <lineage>
        <taxon>Bacteria</taxon>
        <taxon>Bacillati</taxon>
        <taxon>Actinomycetota</taxon>
        <taxon>Actinomycetes</taxon>
        <taxon>Geodermatophilales</taxon>
        <taxon>Geodermatophilaceae</taxon>
        <taxon>Modestobacter</taxon>
    </lineage>
</organism>
<evidence type="ECO:0000313" key="4">
    <source>
        <dbReference type="Proteomes" id="UP000247602"/>
    </source>
</evidence>
<dbReference type="Gene3D" id="1.20.120.450">
    <property type="entry name" value="dinb family like domain"/>
    <property type="match status" value="1"/>
</dbReference>
<comment type="caution">
    <text evidence="3">The sequence shown here is derived from an EMBL/GenBank/DDBJ whole genome shotgun (WGS) entry which is preliminary data.</text>
</comment>
<dbReference type="InterPro" id="IPR024344">
    <property type="entry name" value="MDMPI_metal-binding"/>
</dbReference>
<dbReference type="Proteomes" id="UP000247602">
    <property type="component" value="Unassembled WGS sequence"/>
</dbReference>
<name>A0A323VHB0_9ACTN</name>
<dbReference type="SUPFAM" id="SSF109854">
    <property type="entry name" value="DinB/YfiT-like putative metalloenzymes"/>
    <property type="match status" value="1"/>
</dbReference>
<dbReference type="RefSeq" id="WP_110550230.1">
    <property type="nucleotide sequence ID" value="NZ_JACIBU010000001.1"/>
</dbReference>
<dbReference type="GO" id="GO:0046872">
    <property type="term" value="F:metal ion binding"/>
    <property type="evidence" value="ECO:0007669"/>
    <property type="project" value="InterPro"/>
</dbReference>
<keyword evidence="4" id="KW-1185">Reference proteome</keyword>
<feature type="domain" description="Mycothiol-dependent maleylpyruvate isomerase metal-binding" evidence="1">
    <location>
        <begin position="8"/>
        <end position="92"/>
    </location>
</feature>
<evidence type="ECO:0000313" key="5">
    <source>
        <dbReference type="Proteomes" id="UP000580718"/>
    </source>
</evidence>
<keyword evidence="3" id="KW-0413">Isomerase</keyword>
<evidence type="ECO:0000259" key="1">
    <source>
        <dbReference type="Pfam" id="PF11716"/>
    </source>
</evidence>
<sequence>MDTFTEIADERRQLAALLSGLTGEQRATQSLCSAWTVHDVVAHLVLPLEVSTPKFVLAVLACRGDFDRANVRLTGEQARRPFDDLVEVLRRKADSRFTPPGSGPEAPLTDLLVHGLDIRWPLGLARDVPPERLRTSLTHLTTARVSGVVPKGALSGLRFEADDVDWARGSGPTVRGRAEALLLAMTGRTAALGHLSGVGVPVLRGRLA</sequence>
<proteinExistence type="predicted"/>
<keyword evidence="3" id="KW-0670">Pyruvate</keyword>
<dbReference type="InterPro" id="IPR034660">
    <property type="entry name" value="DinB/YfiT-like"/>
</dbReference>
<reference evidence="3 4" key="1">
    <citation type="submission" date="2018-06" db="EMBL/GenBank/DDBJ databases">
        <title>Draft genome sequence of Modestobacter versicolor CP153-2.</title>
        <authorList>
            <person name="Gundlapally S.R."/>
        </authorList>
    </citation>
    <scope>NUCLEOTIDE SEQUENCE [LARGE SCALE GENOMIC DNA]</scope>
    <source>
        <strain evidence="3 4">CP153-2</strain>
    </source>
</reference>
<dbReference type="GO" id="GO:0016853">
    <property type="term" value="F:isomerase activity"/>
    <property type="evidence" value="ECO:0007669"/>
    <property type="project" value="UniProtKB-KW"/>
</dbReference>